<accession>A0A0E0DH55</accession>
<sequence length="82" mass="8505">MGMPATEDGAAGDGGSRGGVRARGGTSSKTWGKLYAVDHNEDLLAVTLAADRVIDGKPPGAAGLLRVTLHYARFIDASLFYL</sequence>
<dbReference type="HOGENOM" id="CLU_2562228_0_0_1"/>
<organism evidence="2">
    <name type="scientific">Oryza meridionalis</name>
    <dbReference type="NCBI Taxonomy" id="40149"/>
    <lineage>
        <taxon>Eukaryota</taxon>
        <taxon>Viridiplantae</taxon>
        <taxon>Streptophyta</taxon>
        <taxon>Embryophyta</taxon>
        <taxon>Tracheophyta</taxon>
        <taxon>Spermatophyta</taxon>
        <taxon>Magnoliopsida</taxon>
        <taxon>Liliopsida</taxon>
        <taxon>Poales</taxon>
        <taxon>Poaceae</taxon>
        <taxon>BOP clade</taxon>
        <taxon>Oryzoideae</taxon>
        <taxon>Oryzeae</taxon>
        <taxon>Oryzinae</taxon>
        <taxon>Oryza</taxon>
    </lineage>
</organism>
<reference evidence="2" key="2">
    <citation type="submission" date="2018-05" db="EMBL/GenBank/DDBJ databases">
        <title>OmerRS3 (Oryza meridionalis Reference Sequence Version 3).</title>
        <authorList>
            <person name="Zhang J."/>
            <person name="Kudrna D."/>
            <person name="Lee S."/>
            <person name="Talag J."/>
            <person name="Welchert J."/>
            <person name="Wing R.A."/>
        </authorList>
    </citation>
    <scope>NUCLEOTIDE SEQUENCE [LARGE SCALE GENOMIC DNA]</scope>
    <source>
        <strain evidence="2">cv. OR44</strain>
    </source>
</reference>
<protein>
    <submittedName>
        <fullName evidence="2">Uncharacterized protein</fullName>
    </submittedName>
</protein>
<evidence type="ECO:0000313" key="3">
    <source>
        <dbReference type="Proteomes" id="UP000008021"/>
    </source>
</evidence>
<dbReference type="Proteomes" id="UP000008021">
    <property type="component" value="Chromosome 4"/>
</dbReference>
<feature type="region of interest" description="Disordered" evidence="1">
    <location>
        <begin position="1"/>
        <end position="27"/>
    </location>
</feature>
<evidence type="ECO:0000313" key="2">
    <source>
        <dbReference type="EnsemblPlants" id="OMERI04G18220.1"/>
    </source>
</evidence>
<dbReference type="STRING" id="40149.A0A0E0DH55"/>
<name>A0A0E0DH55_9ORYZ</name>
<evidence type="ECO:0000256" key="1">
    <source>
        <dbReference type="SAM" id="MobiDB-lite"/>
    </source>
</evidence>
<dbReference type="EnsemblPlants" id="OMERI04G18220.1">
    <property type="protein sequence ID" value="OMERI04G18220.1"/>
    <property type="gene ID" value="OMERI04G18220"/>
</dbReference>
<dbReference type="Gramene" id="OMERI04G18220.1">
    <property type="protein sequence ID" value="OMERI04G18220.1"/>
    <property type="gene ID" value="OMERI04G18220"/>
</dbReference>
<proteinExistence type="predicted"/>
<reference evidence="2" key="1">
    <citation type="submission" date="2015-04" db="UniProtKB">
        <authorList>
            <consortium name="EnsemblPlants"/>
        </authorList>
    </citation>
    <scope>IDENTIFICATION</scope>
</reference>
<keyword evidence="3" id="KW-1185">Reference proteome</keyword>
<dbReference type="AlphaFoldDB" id="A0A0E0DH55"/>
<feature type="compositionally biased region" description="Gly residues" evidence="1">
    <location>
        <begin position="11"/>
        <end position="22"/>
    </location>
</feature>